<evidence type="ECO:0000256" key="1">
    <source>
        <dbReference type="SAM" id="MobiDB-lite"/>
    </source>
</evidence>
<keyword evidence="3" id="KW-1185">Reference proteome</keyword>
<comment type="caution">
    <text evidence="2">The sequence shown here is derived from an EMBL/GenBank/DDBJ whole genome shotgun (WGS) entry which is preliminary data.</text>
</comment>
<accession>A0A392Q037</accession>
<protein>
    <submittedName>
        <fullName evidence="2">Uncharacterized protein</fullName>
    </submittedName>
</protein>
<feature type="compositionally biased region" description="Basic and acidic residues" evidence="1">
    <location>
        <begin position="158"/>
        <end position="169"/>
    </location>
</feature>
<sequence>MNSINIDSPEYSVPRFKLNHFSLSDPFSKPSNNTYLFNQASDPNLELLKELFYNDLRRLSSMKDGFMILPTDISSEVDLLKDKVLNALDSLERFYKKEVKGKAQENVQKMVESIEKAGIKRLTLTPYFEPTERVVLEAFEKALAEGLRLFEEEEKDEEEKKRLKEEQKRQSWGRRKETTRRRGCKEA</sequence>
<evidence type="ECO:0000313" key="3">
    <source>
        <dbReference type="Proteomes" id="UP000265520"/>
    </source>
</evidence>
<dbReference type="AlphaFoldDB" id="A0A392Q037"/>
<name>A0A392Q037_9FABA</name>
<proteinExistence type="predicted"/>
<reference evidence="2 3" key="1">
    <citation type="journal article" date="2018" name="Front. Plant Sci.">
        <title>Red Clover (Trifolium pratense) and Zigzag Clover (T. medium) - A Picture of Genomic Similarities and Differences.</title>
        <authorList>
            <person name="Dluhosova J."/>
            <person name="Istvanek J."/>
            <person name="Nedelnik J."/>
            <person name="Repkova J."/>
        </authorList>
    </citation>
    <scope>NUCLEOTIDE SEQUENCE [LARGE SCALE GENOMIC DNA]</scope>
    <source>
        <strain evidence="3">cv. 10/8</strain>
        <tissue evidence="2">Leaf</tissue>
    </source>
</reference>
<organism evidence="2 3">
    <name type="scientific">Trifolium medium</name>
    <dbReference type="NCBI Taxonomy" id="97028"/>
    <lineage>
        <taxon>Eukaryota</taxon>
        <taxon>Viridiplantae</taxon>
        <taxon>Streptophyta</taxon>
        <taxon>Embryophyta</taxon>
        <taxon>Tracheophyta</taxon>
        <taxon>Spermatophyta</taxon>
        <taxon>Magnoliopsida</taxon>
        <taxon>eudicotyledons</taxon>
        <taxon>Gunneridae</taxon>
        <taxon>Pentapetalae</taxon>
        <taxon>rosids</taxon>
        <taxon>fabids</taxon>
        <taxon>Fabales</taxon>
        <taxon>Fabaceae</taxon>
        <taxon>Papilionoideae</taxon>
        <taxon>50 kb inversion clade</taxon>
        <taxon>NPAAA clade</taxon>
        <taxon>Hologalegina</taxon>
        <taxon>IRL clade</taxon>
        <taxon>Trifolieae</taxon>
        <taxon>Trifolium</taxon>
    </lineage>
</organism>
<dbReference type="EMBL" id="LXQA010105005">
    <property type="protein sequence ID" value="MCI17337.1"/>
    <property type="molecule type" value="Genomic_DNA"/>
</dbReference>
<feature type="region of interest" description="Disordered" evidence="1">
    <location>
        <begin position="152"/>
        <end position="187"/>
    </location>
</feature>
<dbReference type="Proteomes" id="UP000265520">
    <property type="component" value="Unassembled WGS sequence"/>
</dbReference>
<evidence type="ECO:0000313" key="2">
    <source>
        <dbReference type="EMBL" id="MCI17337.1"/>
    </source>
</evidence>
<feature type="compositionally biased region" description="Basic residues" evidence="1">
    <location>
        <begin position="171"/>
        <end position="187"/>
    </location>
</feature>